<organism evidence="2 3">
    <name type="scientific">Trifolium pratense</name>
    <name type="common">Red clover</name>
    <dbReference type="NCBI Taxonomy" id="57577"/>
    <lineage>
        <taxon>Eukaryota</taxon>
        <taxon>Viridiplantae</taxon>
        <taxon>Streptophyta</taxon>
        <taxon>Embryophyta</taxon>
        <taxon>Tracheophyta</taxon>
        <taxon>Spermatophyta</taxon>
        <taxon>Magnoliopsida</taxon>
        <taxon>eudicotyledons</taxon>
        <taxon>Gunneridae</taxon>
        <taxon>Pentapetalae</taxon>
        <taxon>rosids</taxon>
        <taxon>fabids</taxon>
        <taxon>Fabales</taxon>
        <taxon>Fabaceae</taxon>
        <taxon>Papilionoideae</taxon>
        <taxon>50 kb inversion clade</taxon>
        <taxon>NPAAA clade</taxon>
        <taxon>Hologalegina</taxon>
        <taxon>IRL clade</taxon>
        <taxon>Trifolieae</taxon>
        <taxon>Trifolium</taxon>
    </lineage>
</organism>
<protein>
    <submittedName>
        <fullName evidence="2">Omega-6 fatty acid desaturase chloroplastic-like</fullName>
    </submittedName>
</protein>
<feature type="non-terminal residue" evidence="2">
    <location>
        <position position="1"/>
    </location>
</feature>
<dbReference type="EMBL" id="ASHM01056851">
    <property type="protein sequence ID" value="PNX88508.1"/>
    <property type="molecule type" value="Genomic_DNA"/>
</dbReference>
<proteinExistence type="predicted"/>
<keyword evidence="1" id="KW-0812">Transmembrane</keyword>
<dbReference type="Proteomes" id="UP000236291">
    <property type="component" value="Unassembled WGS sequence"/>
</dbReference>
<reference evidence="2 3" key="2">
    <citation type="journal article" date="2017" name="Front. Plant Sci.">
        <title>Gene Classification and Mining of Molecular Markers Useful in Red Clover (Trifolium pratense) Breeding.</title>
        <authorList>
            <person name="Istvanek J."/>
            <person name="Dluhosova J."/>
            <person name="Dluhos P."/>
            <person name="Patkova L."/>
            <person name="Nedelnik J."/>
            <person name="Repkova J."/>
        </authorList>
    </citation>
    <scope>NUCLEOTIDE SEQUENCE [LARGE SCALE GENOMIC DNA]</scope>
    <source>
        <strain evidence="3">cv. Tatra</strain>
        <tissue evidence="2">Young leaves</tissue>
    </source>
</reference>
<evidence type="ECO:0000256" key="1">
    <source>
        <dbReference type="SAM" id="Phobius"/>
    </source>
</evidence>
<evidence type="ECO:0000313" key="2">
    <source>
        <dbReference type="EMBL" id="PNX88508.1"/>
    </source>
</evidence>
<name>A0A2K3MCK8_TRIPR</name>
<keyword evidence="1" id="KW-1133">Transmembrane helix</keyword>
<evidence type="ECO:0000313" key="3">
    <source>
        <dbReference type="Proteomes" id="UP000236291"/>
    </source>
</evidence>
<accession>A0A2K3MCK8</accession>
<dbReference type="AlphaFoldDB" id="A0A2K3MCK8"/>
<gene>
    <name evidence="2" type="ORF">L195_g044614</name>
</gene>
<sequence>EDTAWQPVWKDEFESKPLLRKAIIFGYGPFRCWMSIAHWLVCHFNLKTFRPNEIKRVKISLACVFAFMAIGWPLIIYKTGIMGWIKFWLMPWLGHTLREGNACADCLAKMGASSDSALVILDMPPVELSLALHADAQGVVFVRD</sequence>
<dbReference type="PANTHER" id="PTHR34023">
    <property type="entry name" value="RNASE H DOMAIN-CONTAINING PROTEIN"/>
    <property type="match status" value="1"/>
</dbReference>
<feature type="transmembrane region" description="Helical" evidence="1">
    <location>
        <begin position="22"/>
        <end position="41"/>
    </location>
</feature>
<dbReference type="ExpressionAtlas" id="A0A2K3MCK8">
    <property type="expression patterns" value="baseline"/>
</dbReference>
<keyword evidence="1" id="KW-0472">Membrane</keyword>
<comment type="caution">
    <text evidence="2">The sequence shown here is derived from an EMBL/GenBank/DDBJ whole genome shotgun (WGS) entry which is preliminary data.</text>
</comment>
<feature type="transmembrane region" description="Helical" evidence="1">
    <location>
        <begin position="61"/>
        <end position="85"/>
    </location>
</feature>
<reference evidence="2 3" key="1">
    <citation type="journal article" date="2014" name="Am. J. Bot.">
        <title>Genome assembly and annotation for red clover (Trifolium pratense; Fabaceae).</title>
        <authorList>
            <person name="Istvanek J."/>
            <person name="Jaros M."/>
            <person name="Krenek A."/>
            <person name="Repkova J."/>
        </authorList>
    </citation>
    <scope>NUCLEOTIDE SEQUENCE [LARGE SCALE GENOMIC DNA]</scope>
    <source>
        <strain evidence="3">cv. Tatra</strain>
        <tissue evidence="2">Young leaves</tissue>
    </source>
</reference>
<dbReference type="STRING" id="57577.A0A2K3MCK8"/>
<dbReference type="PANTHER" id="PTHR34023:SF4">
    <property type="entry name" value="RNASE H TYPE-1 DOMAIN-CONTAINING PROTEIN"/>
    <property type="match status" value="1"/>
</dbReference>